<name>A0A0D7CK30_9ACTN</name>
<accession>A0A0D7CK30</accession>
<dbReference type="Gene3D" id="1.10.10.800">
    <property type="match status" value="1"/>
</dbReference>
<dbReference type="InterPro" id="IPR000383">
    <property type="entry name" value="Xaa-Pro-like_dom"/>
</dbReference>
<evidence type="ECO:0000259" key="1">
    <source>
        <dbReference type="Pfam" id="PF02129"/>
    </source>
</evidence>
<dbReference type="InterPro" id="IPR051411">
    <property type="entry name" value="Polyketide_trans_af380"/>
</dbReference>
<dbReference type="Gene3D" id="3.40.50.1820">
    <property type="entry name" value="alpha/beta hydrolase"/>
    <property type="match status" value="1"/>
</dbReference>
<dbReference type="Proteomes" id="UP000032458">
    <property type="component" value="Unassembled WGS sequence"/>
</dbReference>
<feature type="domain" description="Xaa-Pro dipeptidyl-peptidase-like" evidence="1">
    <location>
        <begin position="15"/>
        <end position="266"/>
    </location>
</feature>
<organism evidence="2 3">
    <name type="scientific">Streptomyces natalensis ATCC 27448</name>
    <dbReference type="NCBI Taxonomy" id="1240678"/>
    <lineage>
        <taxon>Bacteria</taxon>
        <taxon>Bacillati</taxon>
        <taxon>Actinomycetota</taxon>
        <taxon>Actinomycetes</taxon>
        <taxon>Kitasatosporales</taxon>
        <taxon>Streptomycetaceae</taxon>
        <taxon>Streptomyces</taxon>
    </lineage>
</organism>
<dbReference type="SUPFAM" id="SSF53474">
    <property type="entry name" value="alpha/beta-Hydrolases"/>
    <property type="match status" value="1"/>
</dbReference>
<dbReference type="InterPro" id="IPR029058">
    <property type="entry name" value="AB_hydrolase_fold"/>
</dbReference>
<dbReference type="PANTHER" id="PTHR47751:SF1">
    <property type="entry name" value="SUPERFAMILY HYDROLASE, PUTATIVE (AFU_ORTHOLOGUE AFUA_2G16580)-RELATED"/>
    <property type="match status" value="1"/>
</dbReference>
<dbReference type="GO" id="GO:0016787">
    <property type="term" value="F:hydrolase activity"/>
    <property type="evidence" value="ECO:0007669"/>
    <property type="project" value="InterPro"/>
</dbReference>
<sequence length="298" mass="32119">MTHTVRTERVTFDSDGETLVGTLYRPDGQELRPAIVVTGSWTTVKEQMAAVYAQRMAEAGFVALAFDFTGFGESGGQPRQLESPARKIADIHHAITFLAQHSAVDAGRIGALGVCASSGYTAVNAADDPRVRSLVLIAPWLHDADLVQDIYGGADEVQKKMGLGLDALAQYEKGAAAHYVPAVSLTDPQAAMFGPFDYYLDEKRGAVPAWDNRFAVMSWPQWLTFDPHPAASRIKAPTVLVHSRDGAIPQGAEKFHAALGGPNALVWTSGTQFDFYDQDAKVTEAAGIAARHFTETLT</sequence>
<dbReference type="PATRIC" id="fig|1240678.4.peg.4237"/>
<dbReference type="PANTHER" id="PTHR47751">
    <property type="entry name" value="SUPERFAMILY HYDROLASE, PUTATIVE (AFU_ORTHOLOGUE AFUA_2G16580)-RELATED"/>
    <property type="match status" value="1"/>
</dbReference>
<dbReference type="EMBL" id="JRKI01000027">
    <property type="protein sequence ID" value="KIZ16594.1"/>
    <property type="molecule type" value="Genomic_DNA"/>
</dbReference>
<protein>
    <submittedName>
        <fullName evidence="2">Lysophospholipase</fullName>
    </submittedName>
</protein>
<dbReference type="Pfam" id="PF02129">
    <property type="entry name" value="Peptidase_S15"/>
    <property type="match status" value="1"/>
</dbReference>
<evidence type="ECO:0000313" key="3">
    <source>
        <dbReference type="Proteomes" id="UP000032458"/>
    </source>
</evidence>
<proteinExistence type="predicted"/>
<comment type="caution">
    <text evidence="2">The sequence shown here is derived from an EMBL/GenBank/DDBJ whole genome shotgun (WGS) entry which is preliminary data.</text>
</comment>
<dbReference type="AlphaFoldDB" id="A0A0D7CK30"/>
<gene>
    <name evidence="2" type="ORF">SNA_20090</name>
</gene>
<keyword evidence="3" id="KW-1185">Reference proteome</keyword>
<reference evidence="2 3" key="1">
    <citation type="submission" date="2014-09" db="EMBL/GenBank/DDBJ databases">
        <title>Draft genome sequence of Streptomyces natalensis ATCC 27448, producer of the antifungal pimaricin.</title>
        <authorList>
            <person name="Mendes M.V."/>
            <person name="Beites T."/>
            <person name="Pires S."/>
            <person name="Santos C.L."/>
            <person name="Moradas-Ferreira P."/>
        </authorList>
    </citation>
    <scope>NUCLEOTIDE SEQUENCE [LARGE SCALE GENOMIC DNA]</scope>
    <source>
        <strain evidence="2 3">ATCC 27448</strain>
    </source>
</reference>
<evidence type="ECO:0000313" key="2">
    <source>
        <dbReference type="EMBL" id="KIZ16594.1"/>
    </source>
</evidence>
<dbReference type="RefSeq" id="WP_030068511.1">
    <property type="nucleotide sequence ID" value="NZ_JRKI01000027.1"/>
</dbReference>